<dbReference type="GO" id="GO:0008270">
    <property type="term" value="F:zinc ion binding"/>
    <property type="evidence" value="ECO:0007669"/>
    <property type="project" value="UniProtKB-KW"/>
</dbReference>
<dbReference type="InterPro" id="IPR002893">
    <property type="entry name" value="Znf_MYND"/>
</dbReference>
<sequence length="180" mass="19662">MVSLLLDIFIAGERLPFDAVSDFKPFAPASWSTTDDPELAAAITSELGRVGVAETLRHVSTCTAENEGVFEREWSDFFSGAMELLGDEPRQRELVGQTFAKLPALEIDLGDASRCHGCGRKCETFLESLNKCAGCGKAWYHSQGCQRRHWRLHRQSCLANRTAANALAEHWSSGSGIGGS</sequence>
<accession>A0A484FMJ7</accession>
<dbReference type="Gene3D" id="6.10.140.2220">
    <property type="match status" value="1"/>
</dbReference>
<reference evidence="7" key="1">
    <citation type="journal article" date="2013" name="New Phytol.">
        <title>Comparative genomic and transcriptomic analyses reveal the hemibiotrophic stage shift of Colletotrichum fungi.</title>
        <authorList>
            <person name="Gan P."/>
            <person name="Ikeda K."/>
            <person name="Irieda H."/>
            <person name="Narusaka M."/>
            <person name="O'Connell R.J."/>
            <person name="Narusaka Y."/>
            <person name="Takano Y."/>
            <person name="Kubo Y."/>
            <person name="Shirasu K."/>
        </authorList>
    </citation>
    <scope>NUCLEOTIDE SEQUENCE [LARGE SCALE GENOMIC DNA]</scope>
    <source>
        <strain evidence="7">104-T / ATCC 96160 / CBS 514.97 / LARS 414 / MAFF 240422</strain>
    </source>
</reference>
<dbReference type="Pfam" id="PF01753">
    <property type="entry name" value="zf-MYND"/>
    <property type="match status" value="1"/>
</dbReference>
<keyword evidence="7" id="KW-1185">Reference proteome</keyword>
<evidence type="ECO:0000256" key="2">
    <source>
        <dbReference type="ARBA" id="ARBA00022771"/>
    </source>
</evidence>
<evidence type="ECO:0000313" key="7">
    <source>
        <dbReference type="Proteomes" id="UP000014480"/>
    </source>
</evidence>
<feature type="domain" description="MYND-type" evidence="5">
    <location>
        <begin position="115"/>
        <end position="157"/>
    </location>
</feature>
<comment type="caution">
    <text evidence="6">The sequence shown here is derived from an EMBL/GenBank/DDBJ whole genome shotgun (WGS) entry which is preliminary data.</text>
</comment>
<organism evidence="6 7">
    <name type="scientific">Colletotrichum orbiculare (strain 104-T / ATCC 96160 / CBS 514.97 / LARS 414 / MAFF 240422)</name>
    <name type="common">Cucumber anthracnose fungus</name>
    <name type="synonym">Colletotrichum lagenarium</name>
    <dbReference type="NCBI Taxonomy" id="1213857"/>
    <lineage>
        <taxon>Eukaryota</taxon>
        <taxon>Fungi</taxon>
        <taxon>Dikarya</taxon>
        <taxon>Ascomycota</taxon>
        <taxon>Pezizomycotina</taxon>
        <taxon>Sordariomycetes</taxon>
        <taxon>Hypocreomycetidae</taxon>
        <taxon>Glomerellales</taxon>
        <taxon>Glomerellaceae</taxon>
        <taxon>Colletotrichum</taxon>
        <taxon>Colletotrichum orbiculare species complex</taxon>
    </lineage>
</organism>
<dbReference type="OrthoDB" id="432970at2759"/>
<evidence type="ECO:0000313" key="6">
    <source>
        <dbReference type="EMBL" id="TDZ19183.1"/>
    </source>
</evidence>
<dbReference type="EMBL" id="AMCV02000020">
    <property type="protein sequence ID" value="TDZ19183.1"/>
    <property type="molecule type" value="Genomic_DNA"/>
</dbReference>
<evidence type="ECO:0000256" key="1">
    <source>
        <dbReference type="ARBA" id="ARBA00022723"/>
    </source>
</evidence>
<dbReference type="Proteomes" id="UP000014480">
    <property type="component" value="Unassembled WGS sequence"/>
</dbReference>
<keyword evidence="2 4" id="KW-0863">Zinc-finger</keyword>
<evidence type="ECO:0000256" key="3">
    <source>
        <dbReference type="ARBA" id="ARBA00022833"/>
    </source>
</evidence>
<gene>
    <name evidence="6" type="ORF">Cob_v007702</name>
</gene>
<reference evidence="7" key="2">
    <citation type="journal article" date="2019" name="Mol. Plant Microbe Interact.">
        <title>Genome sequence resources for four phytopathogenic fungi from the Colletotrichum orbiculare species complex.</title>
        <authorList>
            <person name="Gan P."/>
            <person name="Tsushima A."/>
            <person name="Narusaka M."/>
            <person name="Narusaka Y."/>
            <person name="Takano Y."/>
            <person name="Kubo Y."/>
            <person name="Shirasu K."/>
        </authorList>
    </citation>
    <scope>GENOME REANNOTATION</scope>
    <source>
        <strain evidence="7">104-T / ATCC 96160 / CBS 514.97 / LARS 414 / MAFF 240422</strain>
    </source>
</reference>
<dbReference type="AlphaFoldDB" id="A0A484FMJ7"/>
<protein>
    <recommendedName>
        <fullName evidence="5">MYND-type domain-containing protein</fullName>
    </recommendedName>
</protein>
<dbReference type="PROSITE" id="PS50865">
    <property type="entry name" value="ZF_MYND_2"/>
    <property type="match status" value="1"/>
</dbReference>
<keyword evidence="3" id="KW-0862">Zinc</keyword>
<evidence type="ECO:0000259" key="5">
    <source>
        <dbReference type="PROSITE" id="PS50865"/>
    </source>
</evidence>
<dbReference type="STRING" id="1213857.A0A484FMJ7"/>
<evidence type="ECO:0000256" key="4">
    <source>
        <dbReference type="PROSITE-ProRule" id="PRU00134"/>
    </source>
</evidence>
<keyword evidence="1" id="KW-0479">Metal-binding</keyword>
<proteinExistence type="predicted"/>
<dbReference type="SUPFAM" id="SSF144232">
    <property type="entry name" value="HIT/MYND zinc finger-like"/>
    <property type="match status" value="1"/>
</dbReference>
<name>A0A484FMJ7_COLOR</name>